<keyword evidence="3" id="KW-0788">Thiol protease</keyword>
<dbReference type="InterPro" id="IPR029030">
    <property type="entry name" value="Caspase-like_dom_sf"/>
</dbReference>
<keyword evidence="2" id="KW-0053">Apoptosis</keyword>
<dbReference type="AlphaFoldDB" id="A0A0B7FAS6"/>
<dbReference type="Gene3D" id="3.40.50.1460">
    <property type="match status" value="1"/>
</dbReference>
<evidence type="ECO:0000256" key="2">
    <source>
        <dbReference type="ARBA" id="ARBA00022703"/>
    </source>
</evidence>
<keyword evidence="3" id="KW-0378">Hydrolase</keyword>
<feature type="domain" description="Peptidase C14 caspase" evidence="4">
    <location>
        <begin position="29"/>
        <end position="279"/>
    </location>
</feature>
<dbReference type="GO" id="GO:0006508">
    <property type="term" value="P:proteolysis"/>
    <property type="evidence" value="ECO:0007669"/>
    <property type="project" value="InterPro"/>
</dbReference>
<dbReference type="Proteomes" id="UP000059188">
    <property type="component" value="Unassembled WGS sequence"/>
</dbReference>
<dbReference type="PANTHER" id="PTHR48104:SF30">
    <property type="entry name" value="METACASPASE-1"/>
    <property type="match status" value="1"/>
</dbReference>
<dbReference type="OrthoDB" id="3223806at2759"/>
<dbReference type="Pfam" id="PF00656">
    <property type="entry name" value="Peptidase_C14"/>
    <property type="match status" value="1"/>
</dbReference>
<evidence type="ECO:0000313" key="5">
    <source>
        <dbReference type="EMBL" id="CEL53347.1"/>
    </source>
</evidence>
<accession>A0A0B7FAS6</accession>
<comment type="similarity">
    <text evidence="1">Belongs to the peptidase C14B family.</text>
</comment>
<keyword evidence="3" id="KW-0645">Protease</keyword>
<dbReference type="EMBL" id="LN679111">
    <property type="protein sequence ID" value="CEL53347.1"/>
    <property type="molecule type" value="Genomic_DNA"/>
</dbReference>
<dbReference type="PANTHER" id="PTHR48104">
    <property type="entry name" value="METACASPASE-4"/>
    <property type="match status" value="1"/>
</dbReference>
<evidence type="ECO:0000256" key="3">
    <source>
        <dbReference type="ARBA" id="ARBA00022807"/>
    </source>
</evidence>
<dbReference type="SUPFAM" id="SSF52129">
    <property type="entry name" value="Caspase-like"/>
    <property type="match status" value="1"/>
</dbReference>
<dbReference type="GO" id="GO:0005737">
    <property type="term" value="C:cytoplasm"/>
    <property type="evidence" value="ECO:0007669"/>
    <property type="project" value="TreeGrafter"/>
</dbReference>
<evidence type="ECO:0000259" key="4">
    <source>
        <dbReference type="Pfam" id="PF00656"/>
    </source>
</evidence>
<dbReference type="GO" id="GO:0004197">
    <property type="term" value="F:cysteine-type endopeptidase activity"/>
    <property type="evidence" value="ECO:0007669"/>
    <property type="project" value="InterPro"/>
</dbReference>
<protein>
    <recommendedName>
        <fullName evidence="4">Peptidase C14 caspase domain-containing protein</fullName>
    </recommendedName>
</protein>
<dbReference type="InterPro" id="IPR050452">
    <property type="entry name" value="Metacaspase"/>
</dbReference>
<dbReference type="InterPro" id="IPR011600">
    <property type="entry name" value="Pept_C14_caspase"/>
</dbReference>
<gene>
    <name evidence="5" type="ORF">RSOLAG1IB_06314</name>
</gene>
<dbReference type="GO" id="GO:0006915">
    <property type="term" value="P:apoptotic process"/>
    <property type="evidence" value="ECO:0007669"/>
    <property type="project" value="UniProtKB-KW"/>
</dbReference>
<sequence>MHSVKHDKPHGSSKAQALVNTRWSGARLHALIIGIDNYPKLPSLAGSIADARKIEAFLISDLRVPKQQIITLYDRYASRQAVINAFMMLQTDPRIHKGDPILIFFSGHGGLIDARPLWKEKYGSSKIQVIFPYDYYLPIDNSHTYVNCIPDITIAELLNQLAAVKGNNITVIFDSCHSASGTRDDMERPGLKARSAEALFPIPDDIDDTILAHSSIGKRLGRSSELLLYADQSSHIHIAACGRNQKAWEDNGKGYFTSALVDTLRNSRADNITYENLLRAFPALPSNQSPHCYGQNKSRILFDSRLDIHTRVFIPVLCDVEAGSWTLLLKAGEESGVTEHSVWDLHETATEDSRPRARVVAGFPEIGTTPLGPNSRQDAMYLDQLARGARRGEDIRVYARHLHAGQGTALKVWSPHQSLQDLLHPRITAPNATDDTGHEVGYVIQRDRNNADLELDIYPKVPPGGALTSKSEVIFRLRNPIAEAYGVSELRYRKPAIREEIETVLFAAAKWKWHLERTNLYPQNRTLQIEPMTMMKVATRAGGLGRREYLDKPVPLRESPKGLIEFIARPSDLYGIELISLSKSPLYVRMFYFDATDFSIGDMFGQTVSSGSEDPTISAGEKIVIGDGRDGGSPLKFGVSPQAKLELGYLKVFWCTSPLELSDLAQKSAFEMRPGSMGRAVGRFESEPIHDWGTMSLTLVMKAT</sequence>
<evidence type="ECO:0000256" key="1">
    <source>
        <dbReference type="ARBA" id="ARBA00009005"/>
    </source>
</evidence>
<organism evidence="5 6">
    <name type="scientific">Thanatephorus cucumeris (strain AG1-IB / isolate 7/3/14)</name>
    <name type="common">Lettuce bottom rot fungus</name>
    <name type="synonym">Rhizoctonia solani</name>
    <dbReference type="NCBI Taxonomy" id="1108050"/>
    <lineage>
        <taxon>Eukaryota</taxon>
        <taxon>Fungi</taxon>
        <taxon>Dikarya</taxon>
        <taxon>Basidiomycota</taxon>
        <taxon>Agaricomycotina</taxon>
        <taxon>Agaricomycetes</taxon>
        <taxon>Cantharellales</taxon>
        <taxon>Ceratobasidiaceae</taxon>
        <taxon>Rhizoctonia</taxon>
        <taxon>Rhizoctonia solani AG-1</taxon>
    </lineage>
</organism>
<keyword evidence="6" id="KW-1185">Reference proteome</keyword>
<evidence type="ECO:0000313" key="6">
    <source>
        <dbReference type="Proteomes" id="UP000059188"/>
    </source>
</evidence>
<reference evidence="5 6" key="1">
    <citation type="submission" date="2014-11" db="EMBL/GenBank/DDBJ databases">
        <authorList>
            <person name="Wibberg Daniel"/>
        </authorList>
    </citation>
    <scope>NUCLEOTIDE SEQUENCE [LARGE SCALE GENOMIC DNA]</scope>
    <source>
        <strain evidence="5">Rhizoctonia solani AG1-IB 7/3/14</strain>
    </source>
</reference>
<name>A0A0B7FAS6_THACB</name>
<proteinExistence type="inferred from homology"/>